<gene>
    <name evidence="2" type="ORF">DL764_006303</name>
</gene>
<protein>
    <recommendedName>
        <fullName evidence="4">NADH-ubiquinone oxidoreductase 17.8 kDa subunit</fullName>
    </recommendedName>
</protein>
<dbReference type="STRING" id="155417.A0A4Q4T560"/>
<organism evidence="2 3">
    <name type="scientific">Monosporascus ibericus</name>
    <dbReference type="NCBI Taxonomy" id="155417"/>
    <lineage>
        <taxon>Eukaryota</taxon>
        <taxon>Fungi</taxon>
        <taxon>Dikarya</taxon>
        <taxon>Ascomycota</taxon>
        <taxon>Pezizomycotina</taxon>
        <taxon>Sordariomycetes</taxon>
        <taxon>Xylariomycetidae</taxon>
        <taxon>Xylariales</taxon>
        <taxon>Xylariales incertae sedis</taxon>
        <taxon>Monosporascus</taxon>
    </lineage>
</organism>
<sequence>MQALRQRAACVVRRRKPPTPRNIRSYASESHGHGDHHHHTAPQVAEGLGPAFYIFAGAIPVSWFVYSVSRPGEDGEPSSFNRWLRGFEYLSGTWQERNAIRTAAIEQAAHDKHLFLNSGKNPHIELKMPELIGSGSPYAVPAGHYPKLDHVTEHYRQKYVEEEERKAKRLLEKKGQS</sequence>
<dbReference type="OrthoDB" id="2120038at2759"/>
<proteinExistence type="predicted"/>
<dbReference type="InterPro" id="IPR034444">
    <property type="entry name" value="Nuo17.8"/>
</dbReference>
<feature type="region of interest" description="Disordered" evidence="1">
    <location>
        <begin position="1"/>
        <end position="42"/>
    </location>
</feature>
<dbReference type="AlphaFoldDB" id="A0A4Q4T560"/>
<evidence type="ECO:0000313" key="2">
    <source>
        <dbReference type="EMBL" id="RYP01104.1"/>
    </source>
</evidence>
<keyword evidence="3" id="KW-1185">Reference proteome</keyword>
<dbReference type="Proteomes" id="UP000293360">
    <property type="component" value="Unassembled WGS sequence"/>
</dbReference>
<dbReference type="PANTHER" id="PTHR42100:SF1">
    <property type="entry name" value="OXIDOREDUCTASE 178 KDA SUBUNIT, PUTATIVE (AFU_ORTHOLOGUE AFUA_8G04320)-RELATED"/>
    <property type="match status" value="1"/>
</dbReference>
<evidence type="ECO:0008006" key="4">
    <source>
        <dbReference type="Google" id="ProtNLM"/>
    </source>
</evidence>
<reference evidence="2 3" key="1">
    <citation type="submission" date="2018-06" db="EMBL/GenBank/DDBJ databases">
        <title>Complete Genomes of Monosporascus.</title>
        <authorList>
            <person name="Robinson A.J."/>
            <person name="Natvig D.O."/>
        </authorList>
    </citation>
    <scope>NUCLEOTIDE SEQUENCE [LARGE SCALE GENOMIC DNA]</scope>
    <source>
        <strain evidence="2 3">CBS 110550</strain>
    </source>
</reference>
<dbReference type="PANTHER" id="PTHR42100">
    <property type="entry name" value="OXIDOREDUCTASE 178 KDA SUBUNIT, PUTATIVE (AFU_ORTHOLOGUE AFUA_8G04320)-RELATED"/>
    <property type="match status" value="1"/>
</dbReference>
<dbReference type="GO" id="GO:0005739">
    <property type="term" value="C:mitochondrion"/>
    <property type="evidence" value="ECO:0007669"/>
    <property type="project" value="InterPro"/>
</dbReference>
<dbReference type="EMBL" id="QJNU01000369">
    <property type="protein sequence ID" value="RYP01104.1"/>
    <property type="molecule type" value="Genomic_DNA"/>
</dbReference>
<evidence type="ECO:0000313" key="3">
    <source>
        <dbReference type="Proteomes" id="UP000293360"/>
    </source>
</evidence>
<accession>A0A4Q4T560</accession>
<comment type="caution">
    <text evidence="2">The sequence shown here is derived from an EMBL/GenBank/DDBJ whole genome shotgun (WGS) entry which is preliminary data.</text>
</comment>
<name>A0A4Q4T560_9PEZI</name>
<evidence type="ECO:0000256" key="1">
    <source>
        <dbReference type="SAM" id="MobiDB-lite"/>
    </source>
</evidence>